<feature type="domain" description="3-keto-alpha-glucoside-1,2-lyase/3-keto-2-hydroxy-glucal hydratase" evidence="1">
    <location>
        <begin position="76"/>
        <end position="199"/>
    </location>
</feature>
<sequence length="199" mass="21839">VSPPIGGRCHSAISFYQLNAAGIIETESHNIFIASEKDVERNMTRRAALVVLVVCWFSPVVSAQHNMLTGAEEADGWTLLFDGASLNGWSPRLDARWEVTDDTISAVEESGRGLIATTASYGNFHLTVDFWIDETANSGVFIRCPREGPITQGNAFEVNIYDPHDSWPTGSVNEIAKIQTMPHTTGQWNTFDITADGDH</sequence>
<gene>
    <name evidence="2" type="ORF">METZ01_LOCUS278092</name>
</gene>
<protein>
    <recommendedName>
        <fullName evidence="1">3-keto-alpha-glucoside-1,2-lyase/3-keto-2-hydroxy-glucal hydratase domain-containing protein</fullName>
    </recommendedName>
</protein>
<dbReference type="AlphaFoldDB" id="A0A382KL89"/>
<name>A0A382KL89_9ZZZZ</name>
<dbReference type="Pfam" id="PF06439">
    <property type="entry name" value="3keto-disac_hyd"/>
    <property type="match status" value="1"/>
</dbReference>
<feature type="non-terminal residue" evidence="2">
    <location>
        <position position="1"/>
    </location>
</feature>
<dbReference type="GO" id="GO:0016787">
    <property type="term" value="F:hydrolase activity"/>
    <property type="evidence" value="ECO:0007669"/>
    <property type="project" value="InterPro"/>
</dbReference>
<organism evidence="2">
    <name type="scientific">marine metagenome</name>
    <dbReference type="NCBI Taxonomy" id="408172"/>
    <lineage>
        <taxon>unclassified sequences</taxon>
        <taxon>metagenomes</taxon>
        <taxon>ecological metagenomes</taxon>
    </lineage>
</organism>
<proteinExistence type="predicted"/>
<dbReference type="EMBL" id="UINC01081412">
    <property type="protein sequence ID" value="SVC25238.1"/>
    <property type="molecule type" value="Genomic_DNA"/>
</dbReference>
<evidence type="ECO:0000259" key="1">
    <source>
        <dbReference type="Pfam" id="PF06439"/>
    </source>
</evidence>
<accession>A0A382KL89</accession>
<feature type="non-terminal residue" evidence="2">
    <location>
        <position position="199"/>
    </location>
</feature>
<dbReference type="InterPro" id="IPR010496">
    <property type="entry name" value="AL/BT2_dom"/>
</dbReference>
<dbReference type="Gene3D" id="2.60.120.560">
    <property type="entry name" value="Exo-inulinase, domain 1"/>
    <property type="match status" value="1"/>
</dbReference>
<evidence type="ECO:0000313" key="2">
    <source>
        <dbReference type="EMBL" id="SVC25238.1"/>
    </source>
</evidence>
<reference evidence="2" key="1">
    <citation type="submission" date="2018-05" db="EMBL/GenBank/DDBJ databases">
        <authorList>
            <person name="Lanie J.A."/>
            <person name="Ng W.-L."/>
            <person name="Kazmierczak K.M."/>
            <person name="Andrzejewski T.M."/>
            <person name="Davidsen T.M."/>
            <person name="Wayne K.J."/>
            <person name="Tettelin H."/>
            <person name="Glass J.I."/>
            <person name="Rusch D."/>
            <person name="Podicherti R."/>
            <person name="Tsui H.-C.T."/>
            <person name="Winkler M.E."/>
        </authorList>
    </citation>
    <scope>NUCLEOTIDE SEQUENCE</scope>
</reference>